<feature type="signal peptide" evidence="5">
    <location>
        <begin position="1"/>
        <end position="26"/>
    </location>
</feature>
<dbReference type="InterPro" id="IPR006635">
    <property type="entry name" value="NEAT_dom"/>
</dbReference>
<dbReference type="SUPFAM" id="SSF158911">
    <property type="entry name" value="NEAT domain-like"/>
    <property type="match status" value="1"/>
</dbReference>
<feature type="domain" description="NEAT" evidence="6">
    <location>
        <begin position="30"/>
        <end position="158"/>
    </location>
</feature>
<keyword evidence="2 5" id="KW-0732">Signal</keyword>
<dbReference type="Proteomes" id="UP000184536">
    <property type="component" value="Unassembled WGS sequence"/>
</dbReference>
<sequence length="271" mass="29317">MFKKIKEFICFALLIFALMVPTVASGAGNIPDGKYAIGATSISASSDEVSRLNNSLVNPLNVVVEKGKINVYLTLSRPTKELNTLKISSDGGKNFTEAAVVSSSESATQYMFSVDHLDEPLFATIYVNAMGATPLFRIAFDKSDVEKMKSATAVEKPKQEQPAQEAAPKAAPQQEKKTSDQKPAAVETAATPAVQKQTAVEQPPVTEMKETEDQETTEEKETETSAEETQAEENLTEKSSDEDEKTGSSKMIFVMGTIVGLIVIVAGKKYY</sequence>
<feature type="region of interest" description="Disordered" evidence="3">
    <location>
        <begin position="150"/>
        <end position="250"/>
    </location>
</feature>
<dbReference type="AlphaFoldDB" id="A0A1M6PMY7"/>
<evidence type="ECO:0000256" key="5">
    <source>
        <dbReference type="SAM" id="SignalP"/>
    </source>
</evidence>
<reference evidence="8" key="1">
    <citation type="submission" date="2016-11" db="EMBL/GenBank/DDBJ databases">
        <authorList>
            <person name="Varghese N."/>
            <person name="Submissions S."/>
        </authorList>
    </citation>
    <scope>NUCLEOTIDE SEQUENCE [LARGE SCALE GENOMIC DNA]</scope>
    <source>
        <strain evidence="8">DSM 17957</strain>
    </source>
</reference>
<feature type="compositionally biased region" description="Basic and acidic residues" evidence="3">
    <location>
        <begin position="207"/>
        <end position="223"/>
    </location>
</feature>
<dbReference type="EMBL" id="FQZV01000072">
    <property type="protein sequence ID" value="SHK09258.1"/>
    <property type="molecule type" value="Genomic_DNA"/>
</dbReference>
<evidence type="ECO:0000313" key="7">
    <source>
        <dbReference type="EMBL" id="SHK09258.1"/>
    </source>
</evidence>
<dbReference type="GO" id="GO:0030313">
    <property type="term" value="C:cell envelope"/>
    <property type="evidence" value="ECO:0007669"/>
    <property type="project" value="UniProtKB-SubCell"/>
</dbReference>
<gene>
    <name evidence="7" type="ORF">SAMN02745975_03627</name>
</gene>
<dbReference type="InterPro" id="IPR037250">
    <property type="entry name" value="NEAT_dom_sf"/>
</dbReference>
<dbReference type="Pfam" id="PF05031">
    <property type="entry name" value="NEAT"/>
    <property type="match status" value="1"/>
</dbReference>
<keyword evidence="4" id="KW-0472">Membrane</keyword>
<keyword evidence="4" id="KW-0812">Transmembrane</keyword>
<proteinExistence type="predicted"/>
<keyword evidence="8" id="KW-1185">Reference proteome</keyword>
<evidence type="ECO:0000256" key="4">
    <source>
        <dbReference type="SAM" id="Phobius"/>
    </source>
</evidence>
<evidence type="ECO:0000259" key="6">
    <source>
        <dbReference type="PROSITE" id="PS50978"/>
    </source>
</evidence>
<name>A0A1M6PMY7_9FIRM</name>
<accession>A0A1M6PMY7</accession>
<feature type="compositionally biased region" description="Basic and acidic residues" evidence="3">
    <location>
        <begin position="150"/>
        <end position="159"/>
    </location>
</feature>
<dbReference type="Gene3D" id="2.60.40.1850">
    <property type="match status" value="1"/>
</dbReference>
<feature type="compositionally biased region" description="Low complexity" evidence="3">
    <location>
        <begin position="160"/>
        <end position="173"/>
    </location>
</feature>
<feature type="compositionally biased region" description="Low complexity" evidence="3">
    <location>
        <begin position="183"/>
        <end position="194"/>
    </location>
</feature>
<dbReference type="CDD" id="cd06920">
    <property type="entry name" value="NEAT"/>
    <property type="match status" value="1"/>
</dbReference>
<protein>
    <submittedName>
        <fullName evidence="7">Iron Transport-associated domain-containing protein</fullName>
    </submittedName>
</protein>
<dbReference type="RefSeq" id="WP_110942593.1">
    <property type="nucleotide sequence ID" value="NZ_FQZV01000072.1"/>
</dbReference>
<organism evidence="7 8">
    <name type="scientific">Geosporobacter subterraneus DSM 17957</name>
    <dbReference type="NCBI Taxonomy" id="1121919"/>
    <lineage>
        <taxon>Bacteria</taxon>
        <taxon>Bacillati</taxon>
        <taxon>Bacillota</taxon>
        <taxon>Clostridia</taxon>
        <taxon>Peptostreptococcales</taxon>
        <taxon>Thermotaleaceae</taxon>
        <taxon>Geosporobacter</taxon>
    </lineage>
</organism>
<evidence type="ECO:0000313" key="8">
    <source>
        <dbReference type="Proteomes" id="UP000184536"/>
    </source>
</evidence>
<feature type="transmembrane region" description="Helical" evidence="4">
    <location>
        <begin position="251"/>
        <end position="267"/>
    </location>
</feature>
<evidence type="ECO:0000256" key="1">
    <source>
        <dbReference type="ARBA" id="ARBA00004196"/>
    </source>
</evidence>
<evidence type="ECO:0000256" key="3">
    <source>
        <dbReference type="SAM" id="MobiDB-lite"/>
    </source>
</evidence>
<keyword evidence="4" id="KW-1133">Transmembrane helix</keyword>
<comment type="subcellular location">
    <subcellularLocation>
        <location evidence="1">Cell envelope</location>
    </subcellularLocation>
</comment>
<evidence type="ECO:0000256" key="2">
    <source>
        <dbReference type="ARBA" id="ARBA00022729"/>
    </source>
</evidence>
<feature type="chain" id="PRO_5012658031" evidence="5">
    <location>
        <begin position="27"/>
        <end position="271"/>
    </location>
</feature>
<dbReference type="PROSITE" id="PS50978">
    <property type="entry name" value="NEAT"/>
    <property type="match status" value="1"/>
</dbReference>